<proteinExistence type="predicted"/>
<feature type="transmembrane region" description="Helical" evidence="1">
    <location>
        <begin position="141"/>
        <end position="160"/>
    </location>
</feature>
<protein>
    <recommendedName>
        <fullName evidence="4">DUF2798 domain-containing protein</fullName>
    </recommendedName>
</protein>
<keyword evidence="1" id="KW-0812">Transmembrane</keyword>
<sequence length="169" mass="18868">MIRTKTQGIVFGILMSYAMAYGMEVYNVAIKEGVNLVAGGLSNMTNLVFWDAFKETAYMGVLVFVFSNLWGNRLGAAFAQRHCDPERDNPYLCRLLRQGGTVAVMCPTMSLVASVLFNVVMGGASWVQLPAIWVGTVLKNFPMAFFWNFFAAAPFSHWAFERIFPQPQS</sequence>
<name>A0ABR9R1Q5_9FIRM</name>
<dbReference type="RefSeq" id="WP_193500319.1">
    <property type="nucleotide sequence ID" value="NZ_JADCKC010000001.1"/>
</dbReference>
<dbReference type="Proteomes" id="UP000768567">
    <property type="component" value="Unassembled WGS sequence"/>
</dbReference>
<keyword evidence="1" id="KW-1133">Transmembrane helix</keyword>
<dbReference type="EMBL" id="JADCKC010000001">
    <property type="protein sequence ID" value="MBE5037058.1"/>
    <property type="molecule type" value="Genomic_DNA"/>
</dbReference>
<feature type="transmembrane region" description="Helical" evidence="1">
    <location>
        <begin position="57"/>
        <end position="79"/>
    </location>
</feature>
<accession>A0ABR9R1Q5</accession>
<organism evidence="2 3">
    <name type="scientific">Gemmiger gallinarum</name>
    <dbReference type="NCBI Taxonomy" id="2779354"/>
    <lineage>
        <taxon>Bacteria</taxon>
        <taxon>Bacillati</taxon>
        <taxon>Bacillota</taxon>
        <taxon>Clostridia</taxon>
        <taxon>Eubacteriales</taxon>
        <taxon>Gemmiger</taxon>
    </lineage>
</organism>
<evidence type="ECO:0008006" key="4">
    <source>
        <dbReference type="Google" id="ProtNLM"/>
    </source>
</evidence>
<evidence type="ECO:0000313" key="3">
    <source>
        <dbReference type="Proteomes" id="UP000768567"/>
    </source>
</evidence>
<evidence type="ECO:0000313" key="2">
    <source>
        <dbReference type="EMBL" id="MBE5037058.1"/>
    </source>
</evidence>
<gene>
    <name evidence="2" type="ORF">INF35_04570</name>
</gene>
<keyword evidence="3" id="KW-1185">Reference proteome</keyword>
<keyword evidence="1" id="KW-0472">Membrane</keyword>
<reference evidence="2 3" key="1">
    <citation type="submission" date="2020-10" db="EMBL/GenBank/DDBJ databases">
        <title>ChiBAC.</title>
        <authorList>
            <person name="Zenner C."/>
            <person name="Hitch T.C.A."/>
            <person name="Clavel T."/>
        </authorList>
    </citation>
    <scope>NUCLEOTIDE SEQUENCE [LARGE SCALE GENOMIC DNA]</scope>
    <source>
        <strain evidence="2 3">DSM 109015</strain>
    </source>
</reference>
<comment type="caution">
    <text evidence="2">The sequence shown here is derived from an EMBL/GenBank/DDBJ whole genome shotgun (WGS) entry which is preliminary data.</text>
</comment>
<evidence type="ECO:0000256" key="1">
    <source>
        <dbReference type="SAM" id="Phobius"/>
    </source>
</evidence>